<name>A0AAV5TDT2_9BILA</name>
<dbReference type="AlphaFoldDB" id="A0AAV5TDT2"/>
<comment type="caution">
    <text evidence="1">The sequence shown here is derived from an EMBL/GenBank/DDBJ whole genome shotgun (WGS) entry which is preliminary data.</text>
</comment>
<organism evidence="1 2">
    <name type="scientific">Pristionchus entomophagus</name>
    <dbReference type="NCBI Taxonomy" id="358040"/>
    <lineage>
        <taxon>Eukaryota</taxon>
        <taxon>Metazoa</taxon>
        <taxon>Ecdysozoa</taxon>
        <taxon>Nematoda</taxon>
        <taxon>Chromadorea</taxon>
        <taxon>Rhabditida</taxon>
        <taxon>Rhabditina</taxon>
        <taxon>Diplogasteromorpha</taxon>
        <taxon>Diplogasteroidea</taxon>
        <taxon>Neodiplogasteridae</taxon>
        <taxon>Pristionchus</taxon>
    </lineage>
</organism>
<feature type="non-terminal residue" evidence="1">
    <location>
        <position position="1"/>
    </location>
</feature>
<dbReference type="EMBL" id="BTSX01000004">
    <property type="protein sequence ID" value="GMS92009.1"/>
    <property type="molecule type" value="Genomic_DNA"/>
</dbReference>
<evidence type="ECO:0000313" key="1">
    <source>
        <dbReference type="EMBL" id="GMS92009.1"/>
    </source>
</evidence>
<keyword evidence="2" id="KW-1185">Reference proteome</keyword>
<reference evidence="1" key="1">
    <citation type="submission" date="2023-10" db="EMBL/GenBank/DDBJ databases">
        <title>Genome assembly of Pristionchus species.</title>
        <authorList>
            <person name="Yoshida K."/>
            <person name="Sommer R.J."/>
        </authorList>
    </citation>
    <scope>NUCLEOTIDE SEQUENCE</scope>
    <source>
        <strain evidence="1">RS0144</strain>
    </source>
</reference>
<proteinExistence type="predicted"/>
<dbReference type="Proteomes" id="UP001432027">
    <property type="component" value="Unassembled WGS sequence"/>
</dbReference>
<sequence>TDNQHDRSDHLHFSFGFWPQDIPPSRLVSVPVLRLRYNSRCGSSCFHALSSPGGRGVWRAGGLVPALRGIL</sequence>
<feature type="non-terminal residue" evidence="1">
    <location>
        <position position="71"/>
    </location>
</feature>
<gene>
    <name evidence="1" type="ORF">PENTCL1PPCAC_14184</name>
</gene>
<protein>
    <submittedName>
        <fullName evidence="1">Uncharacterized protein</fullName>
    </submittedName>
</protein>
<accession>A0AAV5TDT2</accession>
<evidence type="ECO:0000313" key="2">
    <source>
        <dbReference type="Proteomes" id="UP001432027"/>
    </source>
</evidence>